<evidence type="ECO:0000256" key="1">
    <source>
        <dbReference type="SAM" id="SignalP"/>
    </source>
</evidence>
<evidence type="ECO:0000313" key="2">
    <source>
        <dbReference type="EMBL" id="RPE13540.1"/>
    </source>
</evidence>
<feature type="chain" id="PRO_5018213146" evidence="1">
    <location>
        <begin position="21"/>
        <end position="82"/>
    </location>
</feature>
<dbReference type="RefSeq" id="WP_123846059.1">
    <property type="nucleotide sequence ID" value="NZ_RPDH01000001.1"/>
</dbReference>
<name>A0A3N4QC43_9BACT</name>
<organism evidence="2 3">
    <name type="scientific">Chitinophaga lutea</name>
    <dbReference type="NCBI Taxonomy" id="2488634"/>
    <lineage>
        <taxon>Bacteria</taxon>
        <taxon>Pseudomonadati</taxon>
        <taxon>Bacteroidota</taxon>
        <taxon>Chitinophagia</taxon>
        <taxon>Chitinophagales</taxon>
        <taxon>Chitinophagaceae</taxon>
        <taxon>Chitinophaga</taxon>
    </lineage>
</organism>
<dbReference type="Proteomes" id="UP000278351">
    <property type="component" value="Unassembled WGS sequence"/>
</dbReference>
<gene>
    <name evidence="2" type="ORF">EGT74_08500</name>
</gene>
<reference evidence="2 3" key="1">
    <citation type="submission" date="2018-11" db="EMBL/GenBank/DDBJ databases">
        <title>Chitinophaga lutea sp.nov., isolate from arsenic contaminated soil.</title>
        <authorList>
            <person name="Zong Y."/>
        </authorList>
    </citation>
    <scope>NUCLEOTIDE SEQUENCE [LARGE SCALE GENOMIC DNA]</scope>
    <source>
        <strain evidence="2 3">ZY74</strain>
    </source>
</reference>
<sequence>MKKLFLACAAIALLAGPAVAQEKAAADKQAKKETCNKGADASCCKEAQTAKNKSCCVSMPSKAAALKTAAAAKKPAKPAPKG</sequence>
<dbReference type="EMBL" id="RPDH01000001">
    <property type="protein sequence ID" value="RPE13540.1"/>
    <property type="molecule type" value="Genomic_DNA"/>
</dbReference>
<keyword evidence="3" id="KW-1185">Reference proteome</keyword>
<accession>A0A3N4QC43</accession>
<feature type="signal peptide" evidence="1">
    <location>
        <begin position="1"/>
        <end position="20"/>
    </location>
</feature>
<comment type="caution">
    <text evidence="2">The sequence shown here is derived from an EMBL/GenBank/DDBJ whole genome shotgun (WGS) entry which is preliminary data.</text>
</comment>
<keyword evidence="1" id="KW-0732">Signal</keyword>
<protein>
    <submittedName>
        <fullName evidence="2">Uncharacterized protein</fullName>
    </submittedName>
</protein>
<evidence type="ECO:0000313" key="3">
    <source>
        <dbReference type="Proteomes" id="UP000278351"/>
    </source>
</evidence>
<dbReference type="AlphaFoldDB" id="A0A3N4QC43"/>
<proteinExistence type="predicted"/>